<proteinExistence type="inferred from homology"/>
<feature type="transmembrane region" description="Helical" evidence="16">
    <location>
        <begin position="565"/>
        <end position="585"/>
    </location>
</feature>
<evidence type="ECO:0000313" key="20">
    <source>
        <dbReference type="Proteomes" id="UP000316079"/>
    </source>
</evidence>
<keyword evidence="12 16" id="KW-1133">Transmembrane helix</keyword>
<dbReference type="PROSITE" id="PS01047">
    <property type="entry name" value="HMA_1"/>
    <property type="match status" value="4"/>
</dbReference>
<feature type="domain" description="HMA" evidence="18">
    <location>
        <begin position="169"/>
        <end position="238"/>
    </location>
</feature>
<dbReference type="PRINTS" id="PR00942">
    <property type="entry name" value="CUATPASEI"/>
</dbReference>
<dbReference type="STRING" id="623744.A0A553NH52"/>
<reference evidence="19 20" key="1">
    <citation type="journal article" date="2019" name="Sci. Data">
        <title>Hybrid genome assembly and annotation of Danionella translucida.</title>
        <authorList>
            <person name="Kadobianskyi M."/>
            <person name="Schulze L."/>
            <person name="Schuelke M."/>
            <person name="Judkewitz B."/>
        </authorList>
    </citation>
    <scope>NUCLEOTIDE SEQUENCE [LARGE SCALE GENOMIC DNA]</scope>
    <source>
        <strain evidence="19 20">Bolton</strain>
    </source>
</reference>
<dbReference type="Pfam" id="PF00702">
    <property type="entry name" value="Hydrolase"/>
    <property type="match status" value="1"/>
</dbReference>
<dbReference type="InterPro" id="IPR023214">
    <property type="entry name" value="HAD_sf"/>
</dbReference>
<comment type="subcellular location">
    <subcellularLocation>
        <location evidence="1">Golgi apparatus</location>
        <location evidence="1">trans-Golgi network membrane</location>
        <topology evidence="1">Multi-pass membrane protein</topology>
    </subcellularLocation>
    <subcellularLocation>
        <location evidence="16">Membrane</location>
    </subcellularLocation>
</comment>
<accession>A0A553NH52</accession>
<evidence type="ECO:0000256" key="1">
    <source>
        <dbReference type="ARBA" id="ARBA00004166"/>
    </source>
</evidence>
<dbReference type="InterPro" id="IPR017969">
    <property type="entry name" value="Heavy-metal-associated_CS"/>
</dbReference>
<evidence type="ECO:0000256" key="17">
    <source>
        <dbReference type="SAM" id="MobiDB-lite"/>
    </source>
</evidence>
<dbReference type="NCBIfam" id="TIGR00003">
    <property type="entry name" value="copper ion binding protein"/>
    <property type="match status" value="4"/>
</dbReference>
<dbReference type="Gene3D" id="2.70.150.10">
    <property type="entry name" value="Calcium-transporting ATPase, cytoplasmic transduction domain A"/>
    <property type="match status" value="1"/>
</dbReference>
<dbReference type="InterPro" id="IPR008250">
    <property type="entry name" value="ATPase_P-typ_transduc_dom_A_sf"/>
</dbReference>
<keyword evidence="9" id="KW-0187">Copper transport</keyword>
<evidence type="ECO:0000256" key="13">
    <source>
        <dbReference type="ARBA" id="ARBA00023008"/>
    </source>
</evidence>
<evidence type="ECO:0000256" key="5">
    <source>
        <dbReference type="ARBA" id="ARBA00022692"/>
    </source>
</evidence>
<dbReference type="InterPro" id="IPR059000">
    <property type="entry name" value="ATPase_P-type_domA"/>
</dbReference>
<dbReference type="InterPro" id="IPR001757">
    <property type="entry name" value="P_typ_ATPase"/>
</dbReference>
<evidence type="ECO:0000256" key="4">
    <source>
        <dbReference type="ARBA" id="ARBA00022448"/>
    </source>
</evidence>
<dbReference type="SFLD" id="SFLDG00002">
    <property type="entry name" value="C1.7:_P-type_atpase_like"/>
    <property type="match status" value="1"/>
</dbReference>
<dbReference type="Pfam" id="PF00122">
    <property type="entry name" value="E1-E2_ATPase"/>
    <property type="match status" value="1"/>
</dbReference>
<dbReference type="FunFam" id="3.40.1110.10:FF:000015">
    <property type="entry name" value="ATPase copper transporting beta"/>
    <property type="match status" value="1"/>
</dbReference>
<feature type="domain" description="HMA" evidence="18">
    <location>
        <begin position="360"/>
        <end position="426"/>
    </location>
</feature>
<feature type="domain" description="HMA" evidence="18">
    <location>
        <begin position="250"/>
        <end position="316"/>
    </location>
</feature>
<dbReference type="PRINTS" id="PR00119">
    <property type="entry name" value="CATATPASE"/>
</dbReference>
<dbReference type="EMBL" id="SRMA01026968">
    <property type="protein sequence ID" value="TRY64774.1"/>
    <property type="molecule type" value="Genomic_DNA"/>
</dbReference>
<protein>
    <recommendedName>
        <fullName evidence="3">P-type Cu(+) transporter</fullName>
        <ecNumber evidence="3">7.2.2.8</ecNumber>
    </recommendedName>
</protein>
<feature type="region of interest" description="Disordered" evidence="17">
    <location>
        <begin position="48"/>
        <end position="67"/>
    </location>
</feature>
<evidence type="ECO:0000256" key="15">
    <source>
        <dbReference type="ARBA" id="ARBA00023136"/>
    </source>
</evidence>
<dbReference type="GO" id="GO:0005802">
    <property type="term" value="C:trans-Golgi network"/>
    <property type="evidence" value="ECO:0007669"/>
    <property type="project" value="UniProtKB-ARBA"/>
</dbReference>
<evidence type="ECO:0000256" key="7">
    <source>
        <dbReference type="ARBA" id="ARBA00022737"/>
    </source>
</evidence>
<dbReference type="FunFam" id="3.40.50.1000:FF:000092">
    <property type="entry name" value="copper-transporting ATPase 1 isoform X2"/>
    <property type="match status" value="1"/>
</dbReference>
<evidence type="ECO:0000256" key="8">
    <source>
        <dbReference type="ARBA" id="ARBA00022741"/>
    </source>
</evidence>
<keyword evidence="7" id="KW-0677">Repeat</keyword>
<evidence type="ECO:0000256" key="6">
    <source>
        <dbReference type="ARBA" id="ARBA00022723"/>
    </source>
</evidence>
<dbReference type="GO" id="GO:0016887">
    <property type="term" value="F:ATP hydrolysis activity"/>
    <property type="evidence" value="ECO:0007669"/>
    <property type="project" value="InterPro"/>
</dbReference>
<feature type="domain" description="HMA" evidence="18">
    <location>
        <begin position="436"/>
        <end position="502"/>
    </location>
</feature>
<keyword evidence="5 16" id="KW-0812">Transmembrane</keyword>
<dbReference type="PANTHER" id="PTHR46594">
    <property type="entry name" value="P-TYPE CATION-TRANSPORTING ATPASE"/>
    <property type="match status" value="1"/>
</dbReference>
<dbReference type="CDD" id="cd02094">
    <property type="entry name" value="P-type_ATPase_Cu-like"/>
    <property type="match status" value="1"/>
</dbReference>
<keyword evidence="13" id="KW-0186">Copper</keyword>
<feature type="compositionally biased region" description="Basic and acidic residues" evidence="17">
    <location>
        <begin position="48"/>
        <end position="64"/>
    </location>
</feature>
<comment type="similarity">
    <text evidence="2 16">Belongs to the cation transport ATPase (P-type) (TC 3.A.3) family. Type IB subfamily.</text>
</comment>
<evidence type="ECO:0000256" key="10">
    <source>
        <dbReference type="ARBA" id="ARBA00022840"/>
    </source>
</evidence>
<evidence type="ECO:0000256" key="16">
    <source>
        <dbReference type="RuleBase" id="RU362081"/>
    </source>
</evidence>
<comment type="caution">
    <text evidence="19">The sequence shown here is derived from an EMBL/GenBank/DDBJ whole genome shotgun (WGS) entry which is preliminary data.</text>
</comment>
<dbReference type="SFLD" id="SFLDF00027">
    <property type="entry name" value="p-type_atpase"/>
    <property type="match status" value="1"/>
</dbReference>
<evidence type="ECO:0000259" key="18">
    <source>
        <dbReference type="PROSITE" id="PS50846"/>
    </source>
</evidence>
<dbReference type="Proteomes" id="UP000316079">
    <property type="component" value="Unassembled WGS sequence"/>
</dbReference>
<keyword evidence="10 16" id="KW-0067">ATP-binding</keyword>
<dbReference type="InterPro" id="IPR006121">
    <property type="entry name" value="HMA_dom"/>
</dbReference>
<dbReference type="GO" id="GO:0005524">
    <property type="term" value="F:ATP binding"/>
    <property type="evidence" value="ECO:0007669"/>
    <property type="project" value="UniProtKB-UniRule"/>
</dbReference>
<dbReference type="EC" id="7.2.2.8" evidence="3"/>
<dbReference type="SUPFAM" id="SSF81653">
    <property type="entry name" value="Calcium ATPase, transduction domain A"/>
    <property type="match status" value="1"/>
</dbReference>
<dbReference type="PROSITE" id="PS50846">
    <property type="entry name" value="HMA_2"/>
    <property type="match status" value="5"/>
</dbReference>
<dbReference type="InterPro" id="IPR023299">
    <property type="entry name" value="ATPase_P-typ_cyto_dom_N"/>
</dbReference>
<evidence type="ECO:0000256" key="11">
    <source>
        <dbReference type="ARBA" id="ARBA00022967"/>
    </source>
</evidence>
<dbReference type="Gene3D" id="3.40.1110.10">
    <property type="entry name" value="Calcium-transporting ATPase, cytoplasmic domain N"/>
    <property type="match status" value="1"/>
</dbReference>
<dbReference type="CDD" id="cd00371">
    <property type="entry name" value="HMA"/>
    <property type="match status" value="5"/>
</dbReference>
<gene>
    <name evidence="19" type="ORF">DNTS_014300</name>
</gene>
<dbReference type="Gene3D" id="3.40.50.1000">
    <property type="entry name" value="HAD superfamily/HAD-like"/>
    <property type="match status" value="1"/>
</dbReference>
<dbReference type="InterPro" id="IPR036412">
    <property type="entry name" value="HAD-like_sf"/>
</dbReference>
<evidence type="ECO:0000313" key="19">
    <source>
        <dbReference type="EMBL" id="TRY64774.1"/>
    </source>
</evidence>
<dbReference type="GO" id="GO:0016020">
    <property type="term" value="C:membrane"/>
    <property type="evidence" value="ECO:0007669"/>
    <property type="project" value="UniProtKB-SubCell"/>
</dbReference>
<feature type="domain" description="HMA" evidence="18">
    <location>
        <begin position="92"/>
        <end position="158"/>
    </location>
</feature>
<keyword evidence="4" id="KW-0813">Transport</keyword>
<dbReference type="SUPFAM" id="SSF55008">
    <property type="entry name" value="HMA, heavy metal-associated domain"/>
    <property type="match status" value="5"/>
</dbReference>
<dbReference type="InterPro" id="IPR018303">
    <property type="entry name" value="ATPase_P-typ_P_site"/>
</dbReference>
<dbReference type="InterPro" id="IPR023298">
    <property type="entry name" value="ATPase_P-typ_TM_dom_sf"/>
</dbReference>
<name>A0A553NH52_9TELE</name>
<dbReference type="SUPFAM" id="SSF56784">
    <property type="entry name" value="HAD-like"/>
    <property type="match status" value="1"/>
</dbReference>
<dbReference type="InterPro" id="IPR027256">
    <property type="entry name" value="P-typ_ATPase_IB"/>
</dbReference>
<dbReference type="OrthoDB" id="432719at2759"/>
<dbReference type="Gene3D" id="3.30.70.100">
    <property type="match status" value="5"/>
</dbReference>
<feature type="transmembrane region" description="Helical" evidence="16">
    <location>
        <begin position="526"/>
        <end position="545"/>
    </location>
</feature>
<feature type="transmembrane region" description="Helical" evidence="16">
    <location>
        <begin position="606"/>
        <end position="628"/>
    </location>
</feature>
<evidence type="ECO:0000256" key="2">
    <source>
        <dbReference type="ARBA" id="ARBA00006024"/>
    </source>
</evidence>
<keyword evidence="20" id="KW-1185">Reference proteome</keyword>
<evidence type="ECO:0000256" key="14">
    <source>
        <dbReference type="ARBA" id="ARBA00023065"/>
    </source>
</evidence>
<evidence type="ECO:0000256" key="12">
    <source>
        <dbReference type="ARBA" id="ARBA00022989"/>
    </source>
</evidence>
<feature type="transmembrane region" description="Helical" evidence="16">
    <location>
        <begin position="634"/>
        <end position="655"/>
    </location>
</feature>
<dbReference type="InterPro" id="IPR036163">
    <property type="entry name" value="HMA_dom_sf"/>
</dbReference>
<dbReference type="InterPro" id="IPR044492">
    <property type="entry name" value="P_typ_ATPase_HD_dom"/>
</dbReference>
<dbReference type="FunFam" id="3.40.50.1000:FF:000144">
    <property type="entry name" value="copper-transporting ATPase 1 isoform X2"/>
    <property type="match status" value="1"/>
</dbReference>
<feature type="transmembrane region" description="Helical" evidence="16">
    <location>
        <begin position="770"/>
        <end position="792"/>
    </location>
</feature>
<keyword evidence="6 16" id="KW-0479">Metal-binding</keyword>
<dbReference type="FunFam" id="3.30.70.100:FF:000001">
    <property type="entry name" value="ATPase copper transporting beta"/>
    <property type="match status" value="5"/>
</dbReference>
<dbReference type="AlphaFoldDB" id="A0A553NH52"/>
<evidence type="ECO:0000256" key="9">
    <source>
        <dbReference type="ARBA" id="ARBA00022796"/>
    </source>
</evidence>
<dbReference type="Pfam" id="PF00403">
    <property type="entry name" value="HMA"/>
    <property type="match status" value="5"/>
</dbReference>
<evidence type="ECO:0000256" key="3">
    <source>
        <dbReference type="ARBA" id="ARBA00012517"/>
    </source>
</evidence>
<dbReference type="SFLD" id="SFLDS00003">
    <property type="entry name" value="Haloacid_Dehalogenase"/>
    <property type="match status" value="1"/>
</dbReference>
<keyword evidence="14" id="KW-0406">Ion transport</keyword>
<dbReference type="NCBIfam" id="TIGR01525">
    <property type="entry name" value="ATPase-IB_hvy"/>
    <property type="match status" value="1"/>
</dbReference>
<dbReference type="GO" id="GO:0005507">
    <property type="term" value="F:copper ion binding"/>
    <property type="evidence" value="ECO:0007669"/>
    <property type="project" value="InterPro"/>
</dbReference>
<dbReference type="GO" id="GO:0140581">
    <property type="term" value="F:P-type monovalent copper transporter activity"/>
    <property type="evidence" value="ECO:0007669"/>
    <property type="project" value="UniProtKB-EC"/>
</dbReference>
<keyword evidence="11" id="KW-1278">Translocase</keyword>
<sequence length="1189" mass="127754">MNKSSHFKNLAKLVSKQADPGEQLCLEDCRPRCGCGPEPGACAAALESTEHGPQEHKGNGRPEEGFDNLGYESEACGGWKLNLGQPLPAEESVVTIRVEGMTCQSCVRSIEEQMGSLRGVLGIQVFLSEKQAFLRFIASEVTPEDLVKNIEDIGFEASLLDCKPEFSPTEVTLGVEGMHCGSCVKNITEILSGMPGINSVLVSLEKESVDLSFDPSLLTLETVKAFLEEIPPGNFRVSIPGWTSVSIPPQCVAIGIEGMTCSSCVQAIESVVSQRAGVLSIEVHLQDKKGIVLFNSSVTSAEELRSAIEDMGFEARLNEGSGVFEDPSDGQMTTEKPKSRSSVVRLCKHNRRASEGTEPRKCFIHVTGMTCASCVSNIERNLLNHDGITSVLVSLMAGKVEVKYDPGILNPSRVVQLISGLGFGASLMEENAALEGVLDLSVTGMTCASCVHNIESKLLRTKGILEASVALATNKAHVKFDSDLVGSRDIVRIIESLGFGVSLIKHEGLNNTLDHLEEIRQWKHSFLFSLIFGIPVMGLMIYMMVMDSQHKEHGGSMPVEQNILPGLSIINLAFFLLCTPVQLLGGRYFYIQAYRSLRHGVANMDVLIVLATTIAYVYSFIVLIVAMLEGANQSPLTFFDTPPMLFVFIALGRWLEHIAKSKTSEALAKLMSLQATDATIVSLGPDNTIFREEQVCVELVQRGDVVKVAPGGKFPVDGKVIQGTSMADESLITATHVGSETTLSQIVKLVEEAQTSKAPIQQFADKLSGYFVPFIVVISILTVAAWLIIGFLDFGIVAKYFPGYDQNISRAEVIVRFAFQASITVLSIACPCSLGLATPTAVMVGTGVGAQNGILIKGGEPLEMAHKAMLNFHLVFDSRVRAVMFDKTGTITNGVPQVTRVLVLWDRARLPLRTVLAVVGTAEASSEHPLGMAVSKHCKEELGTKTLGSCQDFQAVPGCGISCKVSNIEDLLHNSPKIQQTNTSSAKPTPPVFTLHGATTDESCLLPDADPGSGNHSYSVLIGNRQWMMRNGLEVTVDVDSAMSSHETKGQTAILVAIDGVLCAMLAVADTVKTESALAVKTLSSMGIDVFMITGDNRRTAHAIATQVGIRKVFAEVLPSHKVAKVQELQERGLRVAMVGDGVNDSPALAHADLGIAIGTGTDVAIEAADIVLIRVKSSSLYGHKDEIE</sequence>
<dbReference type="PROSITE" id="PS00154">
    <property type="entry name" value="ATPASE_E1_E2"/>
    <property type="match status" value="1"/>
</dbReference>
<feature type="region of interest" description="Disordered" evidence="17">
    <location>
        <begin position="319"/>
        <end position="341"/>
    </location>
</feature>
<keyword evidence="8 16" id="KW-0547">Nucleotide-binding</keyword>
<dbReference type="InterPro" id="IPR006122">
    <property type="entry name" value="HMA_Cu_ion-bd"/>
</dbReference>
<dbReference type="SUPFAM" id="SSF81665">
    <property type="entry name" value="Calcium ATPase, transmembrane domain M"/>
    <property type="match status" value="1"/>
</dbReference>
<dbReference type="PANTHER" id="PTHR46594:SF8">
    <property type="entry name" value="P-TYPE CU(+) TRANSPORTER"/>
    <property type="match status" value="1"/>
</dbReference>
<organism evidence="19 20">
    <name type="scientific">Danionella cerebrum</name>
    <dbReference type="NCBI Taxonomy" id="2873325"/>
    <lineage>
        <taxon>Eukaryota</taxon>
        <taxon>Metazoa</taxon>
        <taxon>Chordata</taxon>
        <taxon>Craniata</taxon>
        <taxon>Vertebrata</taxon>
        <taxon>Euteleostomi</taxon>
        <taxon>Actinopterygii</taxon>
        <taxon>Neopterygii</taxon>
        <taxon>Teleostei</taxon>
        <taxon>Ostariophysi</taxon>
        <taxon>Cypriniformes</taxon>
        <taxon>Danionidae</taxon>
        <taxon>Danioninae</taxon>
        <taxon>Danionella</taxon>
    </lineage>
</organism>
<keyword evidence="15 16" id="KW-0472">Membrane</keyword>
<dbReference type="NCBIfam" id="TIGR01494">
    <property type="entry name" value="ATPase_P-type"/>
    <property type="match status" value="1"/>
</dbReference>